<feature type="domain" description="Reverse transcriptase" evidence="1">
    <location>
        <begin position="136"/>
        <end position="192"/>
    </location>
</feature>
<proteinExistence type="predicted"/>
<dbReference type="PANTHER" id="PTHR33064:SF39">
    <property type="match status" value="1"/>
</dbReference>
<evidence type="ECO:0000259" key="1">
    <source>
        <dbReference type="Pfam" id="PF00078"/>
    </source>
</evidence>
<dbReference type="SUPFAM" id="SSF56672">
    <property type="entry name" value="DNA/RNA polymerases"/>
    <property type="match status" value="1"/>
</dbReference>
<dbReference type="AlphaFoldDB" id="A0A371GYD1"/>
<dbReference type="Gene3D" id="3.30.70.270">
    <property type="match status" value="2"/>
</dbReference>
<dbReference type="FunFam" id="3.30.70.270:FF:000020">
    <property type="entry name" value="Transposon Tf2-6 polyprotein-like Protein"/>
    <property type="match status" value="1"/>
</dbReference>
<dbReference type="CDD" id="cd01647">
    <property type="entry name" value="RT_LTR"/>
    <property type="match status" value="1"/>
</dbReference>
<protein>
    <submittedName>
        <fullName evidence="3">Retrovirus-related Pol polyprotein from transposon opus</fullName>
    </submittedName>
</protein>
<dbReference type="EMBL" id="QJKJ01004099">
    <property type="protein sequence ID" value="RDX95554.1"/>
    <property type="molecule type" value="Genomic_DNA"/>
</dbReference>
<evidence type="ECO:0000259" key="2">
    <source>
        <dbReference type="Pfam" id="PF17919"/>
    </source>
</evidence>
<dbReference type="OrthoDB" id="1922084at2759"/>
<evidence type="ECO:0000313" key="3">
    <source>
        <dbReference type="EMBL" id="RDX95554.1"/>
    </source>
</evidence>
<name>A0A371GYD1_MUCPR</name>
<accession>A0A371GYD1</accession>
<dbReference type="InterPro" id="IPR051320">
    <property type="entry name" value="Viral_Replic_Matur_Polypro"/>
</dbReference>
<dbReference type="Pfam" id="PF00078">
    <property type="entry name" value="RVT_1"/>
    <property type="match status" value="1"/>
</dbReference>
<sequence length="323" mass="37368">MDVVKKEVMKLLTSRIIYPISNSQWISPVQIVLKKSKMTVMKNRHRCWCRLRFRIAGESVTCKDHFPLPFIHQVLERLAGKSHYCFLDGFSGYMQIHIALVDQHKDYPHLPIWYIRLYKDGIWLVQRSKYISEDLLEDCMEVFMDDFTVYDESFETCLENLSHVLTRCIETNLVLNFEKCHFTVTEGNVLGHLVSNRGIEVDKAKVDIIISLSNLPSVRKVRLFIGHGGFYKRFIKNFSKIALPLSKLLQKDVDFVLDQPCMEAFQELKKRLTSTPILQAPNLEYPFELMCDASNSTLRAVLGQQVGKQSHAIAYASRTMDPA</sequence>
<gene>
    <name evidence="3" type="primary">pol</name>
    <name evidence="3" type="ORF">CR513_21898</name>
</gene>
<reference evidence="3" key="1">
    <citation type="submission" date="2018-05" db="EMBL/GenBank/DDBJ databases">
        <title>Draft genome of Mucuna pruriens seed.</title>
        <authorList>
            <person name="Nnadi N.E."/>
            <person name="Vos R."/>
            <person name="Hasami M.H."/>
            <person name="Devisetty U.K."/>
            <person name="Aguiy J.C."/>
        </authorList>
    </citation>
    <scope>NUCLEOTIDE SEQUENCE [LARGE SCALE GENOMIC DNA]</scope>
    <source>
        <strain evidence="3">JCA_2017</strain>
    </source>
</reference>
<feature type="non-terminal residue" evidence="3">
    <location>
        <position position="1"/>
    </location>
</feature>
<keyword evidence="4" id="KW-1185">Reference proteome</keyword>
<dbReference type="InterPro" id="IPR000477">
    <property type="entry name" value="RT_dom"/>
</dbReference>
<dbReference type="InterPro" id="IPR043502">
    <property type="entry name" value="DNA/RNA_pol_sf"/>
</dbReference>
<dbReference type="Pfam" id="PF17919">
    <property type="entry name" value="RT_RNaseH_2"/>
    <property type="match status" value="1"/>
</dbReference>
<comment type="caution">
    <text evidence="3">The sequence shown here is derived from an EMBL/GenBank/DDBJ whole genome shotgun (WGS) entry which is preliminary data.</text>
</comment>
<feature type="domain" description="Reverse transcriptase/retrotransposon-derived protein RNase H-like" evidence="2">
    <location>
        <begin position="259"/>
        <end position="323"/>
    </location>
</feature>
<dbReference type="InterPro" id="IPR043128">
    <property type="entry name" value="Rev_trsase/Diguanyl_cyclase"/>
</dbReference>
<dbReference type="Proteomes" id="UP000257109">
    <property type="component" value="Unassembled WGS sequence"/>
</dbReference>
<dbReference type="PANTHER" id="PTHR33064">
    <property type="entry name" value="POL PROTEIN"/>
    <property type="match status" value="1"/>
</dbReference>
<evidence type="ECO:0000313" key="4">
    <source>
        <dbReference type="Proteomes" id="UP000257109"/>
    </source>
</evidence>
<dbReference type="InterPro" id="IPR041577">
    <property type="entry name" value="RT_RNaseH_2"/>
</dbReference>
<organism evidence="3 4">
    <name type="scientific">Mucuna pruriens</name>
    <name type="common">Velvet bean</name>
    <name type="synonym">Dolichos pruriens</name>
    <dbReference type="NCBI Taxonomy" id="157652"/>
    <lineage>
        <taxon>Eukaryota</taxon>
        <taxon>Viridiplantae</taxon>
        <taxon>Streptophyta</taxon>
        <taxon>Embryophyta</taxon>
        <taxon>Tracheophyta</taxon>
        <taxon>Spermatophyta</taxon>
        <taxon>Magnoliopsida</taxon>
        <taxon>eudicotyledons</taxon>
        <taxon>Gunneridae</taxon>
        <taxon>Pentapetalae</taxon>
        <taxon>rosids</taxon>
        <taxon>fabids</taxon>
        <taxon>Fabales</taxon>
        <taxon>Fabaceae</taxon>
        <taxon>Papilionoideae</taxon>
        <taxon>50 kb inversion clade</taxon>
        <taxon>NPAAA clade</taxon>
        <taxon>indigoferoid/millettioid clade</taxon>
        <taxon>Phaseoleae</taxon>
        <taxon>Mucuna</taxon>
    </lineage>
</organism>